<dbReference type="OrthoDB" id="1726137at2759"/>
<keyword evidence="7" id="KW-0408">Iron</keyword>
<evidence type="ECO:0000313" key="14">
    <source>
        <dbReference type="Proteomes" id="UP000277580"/>
    </source>
</evidence>
<dbReference type="FunCoup" id="A0A3N4KG06">
    <property type="interactions" value="881"/>
</dbReference>
<dbReference type="GO" id="GO:0006784">
    <property type="term" value="P:heme A biosynthetic process"/>
    <property type="evidence" value="ECO:0007669"/>
    <property type="project" value="InterPro"/>
</dbReference>
<dbReference type="GO" id="GO:0046872">
    <property type="term" value="F:metal ion binding"/>
    <property type="evidence" value="ECO:0007669"/>
    <property type="project" value="UniProtKB-KW"/>
</dbReference>
<feature type="transmembrane region" description="Helical" evidence="12">
    <location>
        <begin position="194"/>
        <end position="212"/>
    </location>
</feature>
<dbReference type="Proteomes" id="UP000277580">
    <property type="component" value="Unassembled WGS sequence"/>
</dbReference>
<feature type="transmembrane region" description="Helical" evidence="12">
    <location>
        <begin position="430"/>
        <end position="450"/>
    </location>
</feature>
<evidence type="ECO:0000256" key="7">
    <source>
        <dbReference type="ARBA" id="ARBA00023004"/>
    </source>
</evidence>
<keyword evidence="6" id="KW-0560">Oxidoreductase</keyword>
<evidence type="ECO:0000256" key="9">
    <source>
        <dbReference type="ARBA" id="ARBA00023136"/>
    </source>
</evidence>
<feature type="transmembrane region" description="Helical" evidence="12">
    <location>
        <begin position="319"/>
        <end position="345"/>
    </location>
</feature>
<dbReference type="STRING" id="1392247.A0A3N4KG06"/>
<dbReference type="Pfam" id="PF02628">
    <property type="entry name" value="COX15-CtaA"/>
    <property type="match status" value="1"/>
</dbReference>
<dbReference type="EMBL" id="ML119165">
    <property type="protein sequence ID" value="RPB08289.1"/>
    <property type="molecule type" value="Genomic_DNA"/>
</dbReference>
<evidence type="ECO:0000256" key="4">
    <source>
        <dbReference type="ARBA" id="ARBA00022723"/>
    </source>
</evidence>
<evidence type="ECO:0000256" key="2">
    <source>
        <dbReference type="ARBA" id="ARBA00004141"/>
    </source>
</evidence>
<evidence type="ECO:0000256" key="5">
    <source>
        <dbReference type="ARBA" id="ARBA00022989"/>
    </source>
</evidence>
<evidence type="ECO:0000256" key="6">
    <source>
        <dbReference type="ARBA" id="ARBA00023002"/>
    </source>
</evidence>
<evidence type="ECO:0000256" key="8">
    <source>
        <dbReference type="ARBA" id="ARBA00023133"/>
    </source>
</evidence>
<feature type="transmembrane region" description="Helical" evidence="12">
    <location>
        <begin position="224"/>
        <end position="242"/>
    </location>
</feature>
<feature type="transmembrane region" description="Helical" evidence="12">
    <location>
        <begin position="108"/>
        <end position="129"/>
    </location>
</feature>
<dbReference type="GO" id="GO:0120547">
    <property type="term" value="F:heme A synthase activity"/>
    <property type="evidence" value="ECO:0007669"/>
    <property type="project" value="UniProtKB-EC"/>
</dbReference>
<dbReference type="InterPro" id="IPR003780">
    <property type="entry name" value="COX15/CtaA_fam"/>
</dbReference>
<keyword evidence="14" id="KW-1185">Reference proteome</keyword>
<keyword evidence="3 12" id="KW-0812">Transmembrane</keyword>
<dbReference type="GO" id="GO:0005743">
    <property type="term" value="C:mitochondrial inner membrane"/>
    <property type="evidence" value="ECO:0007669"/>
    <property type="project" value="TreeGrafter"/>
</dbReference>
<proteinExistence type="inferred from homology"/>
<feature type="transmembrane region" description="Helical" evidence="12">
    <location>
        <begin position="262"/>
        <end position="281"/>
    </location>
</feature>
<comment type="subcellular location">
    <subcellularLocation>
        <location evidence="2">Membrane</location>
        <topology evidence="2">Multi-pass membrane protein</topology>
    </subcellularLocation>
</comment>
<organism evidence="13 14">
    <name type="scientific">Morchella conica CCBAS932</name>
    <dbReference type="NCBI Taxonomy" id="1392247"/>
    <lineage>
        <taxon>Eukaryota</taxon>
        <taxon>Fungi</taxon>
        <taxon>Dikarya</taxon>
        <taxon>Ascomycota</taxon>
        <taxon>Pezizomycotina</taxon>
        <taxon>Pezizomycetes</taxon>
        <taxon>Pezizales</taxon>
        <taxon>Morchellaceae</taxon>
        <taxon>Morchella</taxon>
    </lineage>
</organism>
<comment type="catalytic activity">
    <reaction evidence="11">
        <text>Fe(II)-heme o + 2 A + H2O = Fe(II)-heme a + 2 AH2</text>
        <dbReference type="Rhea" id="RHEA:63388"/>
        <dbReference type="ChEBI" id="CHEBI:13193"/>
        <dbReference type="ChEBI" id="CHEBI:15377"/>
        <dbReference type="ChEBI" id="CHEBI:17499"/>
        <dbReference type="ChEBI" id="CHEBI:60530"/>
        <dbReference type="ChEBI" id="CHEBI:61715"/>
        <dbReference type="EC" id="1.17.99.9"/>
    </reaction>
    <physiologicalReaction direction="left-to-right" evidence="11">
        <dbReference type="Rhea" id="RHEA:63389"/>
    </physiologicalReaction>
</comment>
<dbReference type="GO" id="GO:0016653">
    <property type="term" value="F:oxidoreductase activity, acting on NAD(P)H, heme protein as acceptor"/>
    <property type="evidence" value="ECO:0007669"/>
    <property type="project" value="TreeGrafter"/>
</dbReference>
<evidence type="ECO:0000256" key="12">
    <source>
        <dbReference type="SAM" id="Phobius"/>
    </source>
</evidence>
<keyword evidence="9 12" id="KW-0472">Membrane</keyword>
<dbReference type="AlphaFoldDB" id="A0A3N4KG06"/>
<protein>
    <submittedName>
        <fullName evidence="13">Cytochrome c oxidase assembly protein-like protein cox15</fullName>
    </submittedName>
</protein>
<keyword evidence="8" id="KW-0350">Heme biosynthesis</keyword>
<evidence type="ECO:0000313" key="13">
    <source>
        <dbReference type="EMBL" id="RPB08289.1"/>
    </source>
</evidence>
<gene>
    <name evidence="13" type="ORF">P167DRAFT_549046</name>
</gene>
<dbReference type="PANTHER" id="PTHR23289">
    <property type="entry name" value="CYTOCHROME C OXIDASE ASSEMBLY PROTEIN COX15"/>
    <property type="match status" value="1"/>
</dbReference>
<sequence>MSAAFAGLRLAGSTFGRQCIPKQHLSQRCFSNGAFFTRKFPKSPTLLARRQFTFTSKNPILETAGAGTKVAESPLGGLADGFAAGKQALKDAAHVKRRSFFPETSSKAVGYWLIGSAGLVFGIVVLGGLTRLTESGLSITEWKPVTGTLPPLTAADWEENFSKYRNSPEYRILNPNMTLDEYKFIYYMEWSHRLLGRFIGLSFVLPGLYFVARRRVSARMAARIAGISALIGFQGFIGWWMVKSGIQDDLFQKPGSHPRVSQYRLTAHLGAAFAVYAAMLWNGLSVLRENRLLNPDPKAALAEYKALANPNLRIFRGSVAVVMAMVFLTAMSGGLVAGLDAGLIYNEFPRMGTGLMPPTKEMFDPFYSHTSDKSDLWWRNMLENPTTVQFDHRVLATTTFSLIVALFAYSRYNPKVAAALTKRAKVGTMGVLHLAILQVLLGITTLIYVVPTHLAATHQAGSLALLTGTIVLGSRVWLPRYAARVASKRLEMLSAGAKGLKLPVKPNVVKAEGL</sequence>
<feature type="transmembrane region" description="Helical" evidence="12">
    <location>
        <begin position="456"/>
        <end position="478"/>
    </location>
</feature>
<reference evidence="13 14" key="1">
    <citation type="journal article" date="2018" name="Nat. Ecol. Evol.">
        <title>Pezizomycetes genomes reveal the molecular basis of ectomycorrhizal truffle lifestyle.</title>
        <authorList>
            <person name="Murat C."/>
            <person name="Payen T."/>
            <person name="Noel B."/>
            <person name="Kuo A."/>
            <person name="Morin E."/>
            <person name="Chen J."/>
            <person name="Kohler A."/>
            <person name="Krizsan K."/>
            <person name="Balestrini R."/>
            <person name="Da Silva C."/>
            <person name="Montanini B."/>
            <person name="Hainaut M."/>
            <person name="Levati E."/>
            <person name="Barry K.W."/>
            <person name="Belfiori B."/>
            <person name="Cichocki N."/>
            <person name="Clum A."/>
            <person name="Dockter R.B."/>
            <person name="Fauchery L."/>
            <person name="Guy J."/>
            <person name="Iotti M."/>
            <person name="Le Tacon F."/>
            <person name="Lindquist E.A."/>
            <person name="Lipzen A."/>
            <person name="Malagnac F."/>
            <person name="Mello A."/>
            <person name="Molinier V."/>
            <person name="Miyauchi S."/>
            <person name="Poulain J."/>
            <person name="Riccioni C."/>
            <person name="Rubini A."/>
            <person name="Sitrit Y."/>
            <person name="Splivallo R."/>
            <person name="Traeger S."/>
            <person name="Wang M."/>
            <person name="Zifcakova L."/>
            <person name="Wipf D."/>
            <person name="Zambonelli A."/>
            <person name="Paolocci F."/>
            <person name="Nowrousian M."/>
            <person name="Ottonello S."/>
            <person name="Baldrian P."/>
            <person name="Spatafora J.W."/>
            <person name="Henrissat B."/>
            <person name="Nagy L.G."/>
            <person name="Aury J.M."/>
            <person name="Wincker P."/>
            <person name="Grigoriev I.V."/>
            <person name="Bonfante P."/>
            <person name="Martin F.M."/>
        </authorList>
    </citation>
    <scope>NUCLEOTIDE SEQUENCE [LARGE SCALE GENOMIC DNA]</scope>
    <source>
        <strain evidence="13 14">CCBAS932</strain>
    </source>
</reference>
<evidence type="ECO:0000256" key="10">
    <source>
        <dbReference type="ARBA" id="ARBA00044501"/>
    </source>
</evidence>
<dbReference type="HAMAP" id="MF_01665">
    <property type="entry name" value="HemeA_synth_type2"/>
    <property type="match status" value="1"/>
</dbReference>
<comment type="pathway">
    <text evidence="10">Porphyrin-containing compound metabolism; heme A biosynthesis; heme A from heme O: step 1/1.</text>
</comment>
<dbReference type="PANTHER" id="PTHR23289:SF2">
    <property type="entry name" value="CYTOCHROME C OXIDASE ASSEMBLY PROTEIN COX15 HOMOLOG"/>
    <property type="match status" value="1"/>
</dbReference>
<keyword evidence="4" id="KW-0479">Metal-binding</keyword>
<evidence type="ECO:0000256" key="3">
    <source>
        <dbReference type="ARBA" id="ARBA00022692"/>
    </source>
</evidence>
<evidence type="ECO:0000256" key="11">
    <source>
        <dbReference type="ARBA" id="ARBA00048044"/>
    </source>
</evidence>
<dbReference type="InterPro" id="IPR023754">
    <property type="entry name" value="HemeA_Synthase_type2"/>
</dbReference>
<accession>A0A3N4KG06</accession>
<feature type="transmembrane region" description="Helical" evidence="12">
    <location>
        <begin position="390"/>
        <end position="409"/>
    </location>
</feature>
<evidence type="ECO:0000256" key="1">
    <source>
        <dbReference type="ARBA" id="ARBA00001970"/>
    </source>
</evidence>
<dbReference type="InParanoid" id="A0A3N4KG06"/>
<name>A0A3N4KG06_9PEZI</name>
<keyword evidence="5 12" id="KW-1133">Transmembrane helix</keyword>
<comment type="cofactor">
    <cofactor evidence="1">
        <name>heme b</name>
        <dbReference type="ChEBI" id="CHEBI:60344"/>
    </cofactor>
</comment>